<keyword evidence="1" id="KW-0723">Serine/threonine-protein kinase</keyword>
<feature type="compositionally biased region" description="Pro residues" evidence="9">
    <location>
        <begin position="369"/>
        <end position="393"/>
    </location>
</feature>
<evidence type="ECO:0000313" key="12">
    <source>
        <dbReference type="Proteomes" id="UP000789390"/>
    </source>
</evidence>
<keyword evidence="2" id="KW-0597">Phosphoprotein</keyword>
<feature type="coiled-coil region" evidence="8">
    <location>
        <begin position="1141"/>
        <end position="1207"/>
    </location>
</feature>
<organism evidence="11 12">
    <name type="scientific">Daphnia galeata</name>
    <dbReference type="NCBI Taxonomy" id="27404"/>
    <lineage>
        <taxon>Eukaryota</taxon>
        <taxon>Metazoa</taxon>
        <taxon>Ecdysozoa</taxon>
        <taxon>Arthropoda</taxon>
        <taxon>Crustacea</taxon>
        <taxon>Branchiopoda</taxon>
        <taxon>Diplostraca</taxon>
        <taxon>Cladocera</taxon>
        <taxon>Anomopoda</taxon>
        <taxon>Daphniidae</taxon>
        <taxon>Daphnia</taxon>
    </lineage>
</organism>
<feature type="domain" description="Protein kinase" evidence="10">
    <location>
        <begin position="42"/>
        <end position="300"/>
    </location>
</feature>
<feature type="region of interest" description="Disordered" evidence="9">
    <location>
        <begin position="1451"/>
        <end position="1567"/>
    </location>
</feature>
<comment type="caution">
    <text evidence="11">The sequence shown here is derived from an EMBL/GenBank/DDBJ whole genome shotgun (WGS) entry which is preliminary data.</text>
</comment>
<dbReference type="EMBL" id="CAKKLH010000278">
    <property type="protein sequence ID" value="CAH0107763.1"/>
    <property type="molecule type" value="Genomic_DNA"/>
</dbReference>
<feature type="region of interest" description="Disordered" evidence="9">
    <location>
        <begin position="896"/>
        <end position="922"/>
    </location>
</feature>
<feature type="compositionally biased region" description="Low complexity" evidence="9">
    <location>
        <begin position="582"/>
        <end position="605"/>
    </location>
</feature>
<feature type="compositionally biased region" description="Basic and acidic residues" evidence="9">
    <location>
        <begin position="967"/>
        <end position="983"/>
    </location>
</feature>
<feature type="region of interest" description="Disordered" evidence="9">
    <location>
        <begin position="1599"/>
        <end position="1672"/>
    </location>
</feature>
<dbReference type="InterPro" id="IPR017441">
    <property type="entry name" value="Protein_kinase_ATP_BS"/>
</dbReference>
<evidence type="ECO:0000256" key="4">
    <source>
        <dbReference type="ARBA" id="ARBA00022741"/>
    </source>
</evidence>
<feature type="compositionally biased region" description="Pro residues" evidence="9">
    <location>
        <begin position="1625"/>
        <end position="1641"/>
    </location>
</feature>
<dbReference type="OrthoDB" id="10027016at2759"/>
<dbReference type="PANTHER" id="PTHR46538">
    <property type="entry name" value="PROTEIN KINASE DOMAIN-CONTAINING PROTEIN"/>
    <property type="match status" value="1"/>
</dbReference>
<keyword evidence="8" id="KW-0175">Coiled coil</keyword>
<feature type="compositionally biased region" description="Basic and acidic residues" evidence="9">
    <location>
        <begin position="905"/>
        <end position="922"/>
    </location>
</feature>
<dbReference type="PROSITE" id="PS50011">
    <property type="entry name" value="PROTEIN_KINASE_DOM"/>
    <property type="match status" value="1"/>
</dbReference>
<feature type="compositionally biased region" description="Low complexity" evidence="9">
    <location>
        <begin position="1603"/>
        <end position="1624"/>
    </location>
</feature>
<feature type="compositionally biased region" description="Basic and acidic residues" evidence="9">
    <location>
        <begin position="535"/>
        <end position="553"/>
    </location>
</feature>
<dbReference type="PANTHER" id="PTHR46538:SF3">
    <property type="entry name" value="PROTEIN KINASE DOMAIN-CONTAINING PROTEIN"/>
    <property type="match status" value="1"/>
</dbReference>
<feature type="compositionally biased region" description="Low complexity" evidence="9">
    <location>
        <begin position="431"/>
        <end position="440"/>
    </location>
</feature>
<feature type="binding site" evidence="7">
    <location>
        <position position="71"/>
    </location>
    <ligand>
        <name>ATP</name>
        <dbReference type="ChEBI" id="CHEBI:30616"/>
    </ligand>
</feature>
<dbReference type="GO" id="GO:0005524">
    <property type="term" value="F:ATP binding"/>
    <property type="evidence" value="ECO:0007669"/>
    <property type="project" value="UniProtKB-UniRule"/>
</dbReference>
<dbReference type="Pfam" id="PF00069">
    <property type="entry name" value="Pkinase"/>
    <property type="match status" value="1"/>
</dbReference>
<evidence type="ECO:0000313" key="11">
    <source>
        <dbReference type="EMBL" id="CAH0107763.1"/>
    </source>
</evidence>
<keyword evidence="6 7" id="KW-0067">ATP-binding</keyword>
<dbReference type="FunFam" id="3.30.200.20:FF:000353">
    <property type="entry name" value="Sterile20-like kinase, isoform B"/>
    <property type="match status" value="1"/>
</dbReference>
<accession>A0A8J2S1S2</accession>
<evidence type="ECO:0000256" key="1">
    <source>
        <dbReference type="ARBA" id="ARBA00022527"/>
    </source>
</evidence>
<feature type="compositionally biased region" description="Pro residues" evidence="9">
    <location>
        <begin position="400"/>
        <end position="413"/>
    </location>
</feature>
<feature type="compositionally biased region" description="Acidic residues" evidence="9">
    <location>
        <begin position="671"/>
        <end position="680"/>
    </location>
</feature>
<dbReference type="CDD" id="cd06611">
    <property type="entry name" value="STKc_SLK_like"/>
    <property type="match status" value="1"/>
</dbReference>
<name>A0A8J2S1S2_9CRUS</name>
<dbReference type="GO" id="GO:0004674">
    <property type="term" value="F:protein serine/threonine kinase activity"/>
    <property type="evidence" value="ECO:0007669"/>
    <property type="project" value="UniProtKB-KW"/>
</dbReference>
<evidence type="ECO:0000256" key="3">
    <source>
        <dbReference type="ARBA" id="ARBA00022679"/>
    </source>
</evidence>
<evidence type="ECO:0000259" key="10">
    <source>
        <dbReference type="PROSITE" id="PS50011"/>
    </source>
</evidence>
<feature type="compositionally biased region" description="Polar residues" evidence="9">
    <location>
        <begin position="761"/>
        <end position="782"/>
    </location>
</feature>
<evidence type="ECO:0000256" key="2">
    <source>
        <dbReference type="ARBA" id="ARBA00022553"/>
    </source>
</evidence>
<dbReference type="PROSITE" id="PS00108">
    <property type="entry name" value="PROTEIN_KINASE_ST"/>
    <property type="match status" value="1"/>
</dbReference>
<evidence type="ECO:0000256" key="9">
    <source>
        <dbReference type="SAM" id="MobiDB-lite"/>
    </source>
</evidence>
<dbReference type="InterPro" id="IPR008271">
    <property type="entry name" value="Ser/Thr_kinase_AS"/>
</dbReference>
<dbReference type="SUPFAM" id="SSF56112">
    <property type="entry name" value="Protein kinase-like (PK-like)"/>
    <property type="match status" value="1"/>
</dbReference>
<dbReference type="Pfam" id="PF12474">
    <property type="entry name" value="PKK"/>
    <property type="match status" value="2"/>
</dbReference>
<sequence>MSLFNFGRKVKKVLHIGGTGGEAKKKRFYNNIKININPEEIWEIVSELGDGAFGKVYKALHREKKIYAAAKICKLEGENDLNDFMVEIDILTECNHFNVVGMHEAYYWDGKLWMLIEYCDGGALDSIMVDLDKPLTEPQIAYVCQHMVRGLEYLHKMHIIHRDLKAGNVLLTIDGGVKLADFGVSAKNKHTLQKHDTFIGTPYWMAPEVVSCETFRDNPYDYKVDIWSLGVTLIELAQMEPPNHDLTPMRVLLKIQKSDPPRLDCPSRWSREFNDFLSKCLVKDPTQRPTATELLRHPFIACTLDSKNIKDLLIEYKAEVVEEEDVDVDDTHATESNDGDTISVLSEADSRKTSVVTPDGPPKKHLKGPAPPPPVFQSPEPVPSPQQPAPPVSSPSKSSSPPPVYEQQPPPTTSPIYDNVAQKPSTPPPSVTVTVTSPVVEVGPDAKPPATLQQTEQLSINFDGCESSTDDSLPFETQAPPPVERFVSVVSVVNVTEDKVETDEESQMIGQKLDESEVLILNTSSVVSNGIPLEIESKNDDNNETPQKVKPDEPEQPCNEAADEQDGRHNNNNAVLESRSDVSCNLSQVSSLSRSSSASERSSLSESREDSSVIHTSITVEGITQEATDDDSFIQSDVVSSSETVPAVPPPKERSRSPSPQIEKTDPVKEVEEEEEDDESILSPNRKVKGDATGDSGTGTGGTSIPSTPDSVFLERTLDRSDIESTSGTGTTGSRSSRKSDSVIDVEDNEVVLRSKPASGRSLSTVSNGTTINSEADTTSELEPTPVRRAPRTKEEIELSNLKKKTRKRTRRFEVDGVVVTTTTSKVFYADENDGRIYDEHLLRKQELRELKMLQKAEQKQFQDLTIKAQVARDQQERRFDQETTSLLRGYDTELETMTRSQKQQVERAEQQQDSDLRISSKKIRSEQERELKLFREGLKQEVRLLKQESDLLPKDQRKSAFRIKRQQQEVEQSDRERSFLDSLNHSHETSLRRLSDGHREKIALLERQFLQQKQQLLRSRESAVWELEERQLHERHQLARRQLKEIFFLQRHQMLVRHEKELEQIRRFQTRKEEDLLKRQAIERRALPKRIRVEMKAREMMFRESMRISVNAASLPSGLASLAGALNFPETPDNERDKLRKFQEQEKKRYKAEEQRCELKHRRQLEELQLEQLQNEKRKMLMEHETMKLKSQEDEYQSELREWRAKLKPRKQKLEDDFALQLEDQEKFYGHYLAQAIPPLSPHELTPDTESHHSRRHSSQRSTSSSVSSVSADVFTIIPISTSVQVTCFHFKGVCHLIFLLRHSLTNEMTYQQWNHQHHYQAIPESRPLLIQPWQHEFGCPVPRPRSFSLGSRPTGPELMQISSKRMFDATPINLPVDSNQNYCYGNNNRTSNFNSSSNNSKRHSRKCGWALVFILLLASSLTLLGWWKLRRSASIVVEQEMEKDNLLPPQQHYQQPSAPPVAAQQQSAYHPLPPPPAALIPPGTQQQYYGMPQQPAGWQQPQQQQHYQHVPPVSMEAQRNYQQPQQYQQQQQQQYNNPQYSYPQQYQQPHYGQQQPPINPHHTQHYANHQPEVAHHQGEQVPRKSWMMEHVDNPQNEMRHQQQYQPHQAQQIHQQPKQQSQQPSPPPPPPPPPHQPPLMEPVLSRQEERAKARNQARTMNPNKNSNKVQNEDDNIWEEKKVEKDEDEIAVEIPLSLRLEPAQFSFTESIVGSDGTVFMTSFEDDEDVTIEVIEDV</sequence>
<reference evidence="11" key="1">
    <citation type="submission" date="2021-11" db="EMBL/GenBank/DDBJ databases">
        <authorList>
            <person name="Schell T."/>
        </authorList>
    </citation>
    <scope>NUCLEOTIDE SEQUENCE</scope>
    <source>
        <strain evidence="11">M5</strain>
    </source>
</reference>
<feature type="compositionally biased region" description="Polar residues" evidence="9">
    <location>
        <begin position="451"/>
        <end position="471"/>
    </location>
</feature>
<dbReference type="FunFam" id="1.10.510.10:FF:000081">
    <property type="entry name" value="STE20-like serine/threonine-protein kinase"/>
    <property type="match status" value="1"/>
</dbReference>
<feature type="compositionally biased region" description="Low complexity" evidence="9">
    <location>
        <begin position="1494"/>
        <end position="1558"/>
    </location>
</feature>
<dbReference type="InterPro" id="IPR051585">
    <property type="entry name" value="STE20_Ser/Thr_Kinases"/>
</dbReference>
<feature type="compositionally biased region" description="Low complexity" evidence="9">
    <location>
        <begin position="725"/>
        <end position="735"/>
    </location>
</feature>
<keyword evidence="5" id="KW-0418">Kinase</keyword>
<keyword evidence="4 7" id="KW-0547">Nucleotide-binding</keyword>
<dbReference type="InterPro" id="IPR022165">
    <property type="entry name" value="PKK"/>
</dbReference>
<feature type="compositionally biased region" description="Polar residues" evidence="9">
    <location>
        <begin position="1657"/>
        <end position="1670"/>
    </location>
</feature>
<feature type="compositionally biased region" description="Low complexity" evidence="9">
    <location>
        <begin position="1456"/>
        <end position="1470"/>
    </location>
</feature>
<dbReference type="Proteomes" id="UP000789390">
    <property type="component" value="Unassembled WGS sequence"/>
</dbReference>
<dbReference type="InterPro" id="IPR000719">
    <property type="entry name" value="Prot_kinase_dom"/>
</dbReference>
<evidence type="ECO:0000256" key="6">
    <source>
        <dbReference type="ARBA" id="ARBA00022840"/>
    </source>
</evidence>
<evidence type="ECO:0000256" key="7">
    <source>
        <dbReference type="PROSITE-ProRule" id="PRU10141"/>
    </source>
</evidence>
<protein>
    <recommendedName>
        <fullName evidence="10">Protein kinase domain-containing protein</fullName>
    </recommendedName>
</protein>
<keyword evidence="12" id="KW-1185">Reference proteome</keyword>
<dbReference type="InterPro" id="IPR011009">
    <property type="entry name" value="Kinase-like_dom_sf"/>
</dbReference>
<feature type="region of interest" description="Disordered" evidence="9">
    <location>
        <begin position="1240"/>
        <end position="1266"/>
    </location>
</feature>
<dbReference type="Gene3D" id="3.30.200.20">
    <property type="entry name" value="Phosphorylase Kinase, domain 1"/>
    <property type="match status" value="1"/>
</dbReference>
<feature type="region of interest" description="Disordered" evidence="9">
    <location>
        <begin position="529"/>
        <end position="795"/>
    </location>
</feature>
<proteinExistence type="predicted"/>
<feature type="compositionally biased region" description="Polar residues" evidence="9">
    <location>
        <begin position="633"/>
        <end position="644"/>
    </location>
</feature>
<evidence type="ECO:0000256" key="5">
    <source>
        <dbReference type="ARBA" id="ARBA00022777"/>
    </source>
</evidence>
<dbReference type="PROSITE" id="PS00107">
    <property type="entry name" value="PROTEIN_KINASE_ATP"/>
    <property type="match status" value="1"/>
</dbReference>
<gene>
    <name evidence="11" type="ORF">DGAL_LOCUS11096</name>
</gene>
<dbReference type="SMART" id="SM00220">
    <property type="entry name" value="S_TKc"/>
    <property type="match status" value="1"/>
</dbReference>
<feature type="region of interest" description="Disordered" evidence="9">
    <location>
        <begin position="324"/>
        <end position="480"/>
    </location>
</feature>
<keyword evidence="3" id="KW-0808">Transferase</keyword>
<dbReference type="Gene3D" id="1.10.510.10">
    <property type="entry name" value="Transferase(Phosphotransferase) domain 1"/>
    <property type="match status" value="1"/>
</dbReference>
<feature type="region of interest" description="Disordered" evidence="9">
    <location>
        <begin position="963"/>
        <end position="983"/>
    </location>
</feature>
<evidence type="ECO:0000256" key="8">
    <source>
        <dbReference type="SAM" id="Coils"/>
    </source>
</evidence>